<evidence type="ECO:0000256" key="1">
    <source>
        <dbReference type="ARBA" id="ARBA00005854"/>
    </source>
</evidence>
<dbReference type="SUPFAM" id="SSF51735">
    <property type="entry name" value="NAD(P)-binding Rossmann-fold domains"/>
    <property type="match status" value="1"/>
</dbReference>
<proteinExistence type="inferred from homology"/>
<evidence type="ECO:0000259" key="5">
    <source>
        <dbReference type="Pfam" id="PF00389"/>
    </source>
</evidence>
<dbReference type="PANTHER" id="PTHR43026">
    <property type="entry name" value="2-HYDROXYACID DEHYDROGENASE HOMOLOG 1-RELATED"/>
    <property type="match status" value="1"/>
</dbReference>
<dbReference type="EMBL" id="JAUDEO010000018">
    <property type="protein sequence ID" value="MDM8333782.1"/>
    <property type="molecule type" value="Genomic_DNA"/>
</dbReference>
<dbReference type="InterPro" id="IPR006140">
    <property type="entry name" value="D-isomer_DH_NAD-bd"/>
</dbReference>
<sequence>MKIAAYSVVPAEKPYFEQWSKDHHVEVKLISAPLSSANLAEAADCVGVSVQQPSTLGGADFYQQFTQMGLKYIGVRSAGIDFVNLAECQKHGIKVTNVPAYSPRAIAEMGLTQALALLRKLGEYRTEMAQGKFSLNPHLISNEIYNLTVGLIGLGHIGGETARLYRALGAKVIAYNRSHKVEYESVVEYTDFDSVITQSDIISLHTPLTSATEGMIGAPELHKMKDNAILINMSRGRLVDTAALIAALESHQIAGAGLDTLANEAAFFRKDVPVDQLPADYRTLAAMPNVIITPHVAFYTTTAIKNMVNIGLDNIYQQEKN</sequence>
<evidence type="ECO:0000256" key="2">
    <source>
        <dbReference type="ARBA" id="ARBA00023002"/>
    </source>
</evidence>
<protein>
    <submittedName>
        <fullName evidence="7">NAD(P)-dependent oxidoreductase</fullName>
    </submittedName>
</protein>
<evidence type="ECO:0000256" key="4">
    <source>
        <dbReference type="RuleBase" id="RU003719"/>
    </source>
</evidence>
<reference evidence="7 8" key="1">
    <citation type="submission" date="2023-06" db="EMBL/GenBank/DDBJ databases">
        <title>Identification and characterization of horizontal gene transfer across gut microbiota members of farm animals based on homology search.</title>
        <authorList>
            <person name="Schwarzerova J."/>
            <person name="Nykrynova M."/>
            <person name="Jureckova K."/>
            <person name="Cejkova D."/>
            <person name="Rychlik I."/>
        </authorList>
    </citation>
    <scope>NUCLEOTIDE SEQUENCE [LARGE SCALE GENOMIC DNA]</scope>
    <source>
        <strain evidence="7 8">105_WCHN</strain>
    </source>
</reference>
<dbReference type="Pfam" id="PF00389">
    <property type="entry name" value="2-Hacid_dh"/>
    <property type="match status" value="1"/>
</dbReference>
<dbReference type="InterPro" id="IPR006139">
    <property type="entry name" value="D-isomer_2_OHA_DH_cat_dom"/>
</dbReference>
<dbReference type="Proteomes" id="UP001529423">
    <property type="component" value="Unassembled WGS sequence"/>
</dbReference>
<dbReference type="PROSITE" id="PS00670">
    <property type="entry name" value="D_2_HYDROXYACID_DH_2"/>
    <property type="match status" value="1"/>
</dbReference>
<evidence type="ECO:0000313" key="8">
    <source>
        <dbReference type="Proteomes" id="UP001529423"/>
    </source>
</evidence>
<evidence type="ECO:0000256" key="3">
    <source>
        <dbReference type="ARBA" id="ARBA00023027"/>
    </source>
</evidence>
<reference evidence="8" key="2">
    <citation type="submission" date="2023-06" db="EMBL/GenBank/DDBJ databases">
        <title>Identification and characterization of horizontal gene transfer across gut microbiota members of farm animals based on homology search.</title>
        <authorList>
            <person name="Zeman M."/>
            <person name="Kubasova T."/>
            <person name="Jahodarova E."/>
            <person name="Nykrynova M."/>
            <person name="Rychlik I."/>
        </authorList>
    </citation>
    <scope>NUCLEOTIDE SEQUENCE [LARGE SCALE GENOMIC DNA]</scope>
    <source>
        <strain evidence="8">105_WCHN</strain>
    </source>
</reference>
<evidence type="ECO:0000259" key="6">
    <source>
        <dbReference type="Pfam" id="PF02826"/>
    </source>
</evidence>
<dbReference type="Gene3D" id="3.40.50.720">
    <property type="entry name" value="NAD(P)-binding Rossmann-like Domain"/>
    <property type="match status" value="2"/>
</dbReference>
<feature type="domain" description="D-isomer specific 2-hydroxyacid dehydrogenase NAD-binding" evidence="6">
    <location>
        <begin position="112"/>
        <end position="297"/>
    </location>
</feature>
<dbReference type="InterPro" id="IPR058205">
    <property type="entry name" value="D-LDH-like"/>
</dbReference>
<evidence type="ECO:0000313" key="7">
    <source>
        <dbReference type="EMBL" id="MDM8333782.1"/>
    </source>
</evidence>
<dbReference type="InterPro" id="IPR036291">
    <property type="entry name" value="NAD(P)-bd_dom_sf"/>
</dbReference>
<dbReference type="RefSeq" id="WP_289559844.1">
    <property type="nucleotide sequence ID" value="NZ_JAUDEO010000018.1"/>
</dbReference>
<comment type="caution">
    <text evidence="7">The sequence shown here is derived from an EMBL/GenBank/DDBJ whole genome shotgun (WGS) entry which is preliminary data.</text>
</comment>
<dbReference type="InterPro" id="IPR029753">
    <property type="entry name" value="D-isomer_DH_CS"/>
</dbReference>
<dbReference type="PANTHER" id="PTHR43026:SF1">
    <property type="entry name" value="2-HYDROXYACID DEHYDROGENASE HOMOLOG 1-RELATED"/>
    <property type="match status" value="1"/>
</dbReference>
<dbReference type="SUPFAM" id="SSF52283">
    <property type="entry name" value="Formate/glycerate dehydrogenase catalytic domain-like"/>
    <property type="match status" value="1"/>
</dbReference>
<reference evidence="7 8" key="3">
    <citation type="submission" date="2023-06" db="EMBL/GenBank/DDBJ databases">
        <authorList>
            <person name="Zeman M."/>
            <person name="Kubasova T."/>
            <person name="Jahodarova E."/>
            <person name="Nykrynova M."/>
            <person name="Rychlik I."/>
        </authorList>
    </citation>
    <scope>NUCLEOTIDE SEQUENCE [LARGE SCALE GENOMIC DNA]</scope>
    <source>
        <strain evidence="7 8">105_WCHN</strain>
    </source>
</reference>
<feature type="domain" description="D-isomer specific 2-hydroxyacid dehydrogenase catalytic" evidence="5">
    <location>
        <begin position="8"/>
        <end position="317"/>
    </location>
</feature>
<accession>A0ABT7VM11</accession>
<organism evidence="7 8">
    <name type="scientific">Limosilactobacillus panis</name>
    <dbReference type="NCBI Taxonomy" id="47493"/>
    <lineage>
        <taxon>Bacteria</taxon>
        <taxon>Bacillati</taxon>
        <taxon>Bacillota</taxon>
        <taxon>Bacilli</taxon>
        <taxon>Lactobacillales</taxon>
        <taxon>Lactobacillaceae</taxon>
        <taxon>Limosilactobacillus</taxon>
    </lineage>
</organism>
<keyword evidence="3" id="KW-0520">NAD</keyword>
<comment type="similarity">
    <text evidence="1 4">Belongs to the D-isomer specific 2-hydroxyacid dehydrogenase family.</text>
</comment>
<gene>
    <name evidence="7" type="ORF">QUW46_04225</name>
</gene>
<keyword evidence="8" id="KW-1185">Reference proteome</keyword>
<dbReference type="Pfam" id="PF02826">
    <property type="entry name" value="2-Hacid_dh_C"/>
    <property type="match status" value="1"/>
</dbReference>
<name>A0ABT7VM11_9LACO</name>
<dbReference type="PROSITE" id="PS00671">
    <property type="entry name" value="D_2_HYDROXYACID_DH_3"/>
    <property type="match status" value="1"/>
</dbReference>
<keyword evidence="2 4" id="KW-0560">Oxidoreductase</keyword>